<organism evidence="6">
    <name type="scientific">uncultured Campylobacterales bacterium</name>
    <dbReference type="NCBI Taxonomy" id="352960"/>
    <lineage>
        <taxon>Bacteria</taxon>
        <taxon>Pseudomonadati</taxon>
        <taxon>Campylobacterota</taxon>
        <taxon>Epsilonproteobacteria</taxon>
        <taxon>Campylobacterales</taxon>
        <taxon>environmental samples</taxon>
    </lineage>
</organism>
<dbReference type="InterPro" id="IPR000089">
    <property type="entry name" value="Biotin_lipoyl"/>
</dbReference>
<comment type="function">
    <text evidence="1 4">This protein is a component of the acetyl coenzyme A carboxylase complex; first, biotin carboxylase catalyzes the carboxylation of the carrier protein and then the transcarboxylase transfers the carboxyl group to form malonyl-CoA.</text>
</comment>
<dbReference type="PRINTS" id="PR01071">
    <property type="entry name" value="ACOABIOTINCC"/>
</dbReference>
<dbReference type="InterPro" id="IPR011053">
    <property type="entry name" value="Single_hybrid_motif"/>
</dbReference>
<sequence>MDNKEIKNLMKLFDDSSIGELRIKREDFEIEFKKSSSAVVSSPVLVQETPVINQVSSAPTPVISNEVSGDFIKSPMVGTFYSAPSPDSAPFVKVGDTVSSGQGLCIVEAMKIMNEIECEFSCKIVDVLVKDGDPIEFDMPIFKVEKI</sequence>
<keyword evidence="4" id="KW-0443">Lipid metabolism</keyword>
<gene>
    <name evidence="6" type="ORF">HELGO_WM9035</name>
</gene>
<keyword evidence="4" id="KW-0275">Fatty acid biosynthesis</keyword>
<evidence type="ECO:0000256" key="4">
    <source>
        <dbReference type="RuleBase" id="RU364072"/>
    </source>
</evidence>
<evidence type="ECO:0000313" key="6">
    <source>
        <dbReference type="EMBL" id="CAA6815359.1"/>
    </source>
</evidence>
<accession>A0A6S6TFW3</accession>
<evidence type="ECO:0000256" key="3">
    <source>
        <dbReference type="ARBA" id="ARBA00023267"/>
    </source>
</evidence>
<dbReference type="InterPro" id="IPR001249">
    <property type="entry name" value="AcCoA_biotinCC"/>
</dbReference>
<proteinExistence type="predicted"/>
<keyword evidence="4" id="KW-0444">Lipid biosynthesis</keyword>
<dbReference type="GO" id="GO:0006633">
    <property type="term" value="P:fatty acid biosynthetic process"/>
    <property type="evidence" value="ECO:0007669"/>
    <property type="project" value="UniProtKB-UniPathway"/>
</dbReference>
<dbReference type="Pfam" id="PF00364">
    <property type="entry name" value="Biotin_lipoyl"/>
    <property type="match status" value="1"/>
</dbReference>
<protein>
    <recommendedName>
        <fullName evidence="2 4">Biotin carboxyl carrier protein of acetyl-CoA carboxylase</fullName>
    </recommendedName>
</protein>
<keyword evidence="3 4" id="KW-0092">Biotin</keyword>
<evidence type="ECO:0000259" key="5">
    <source>
        <dbReference type="PROSITE" id="PS50968"/>
    </source>
</evidence>
<dbReference type="GO" id="GO:0003989">
    <property type="term" value="F:acetyl-CoA carboxylase activity"/>
    <property type="evidence" value="ECO:0007669"/>
    <property type="project" value="InterPro"/>
</dbReference>
<comment type="pathway">
    <text evidence="4">Lipid metabolism; fatty acid biosynthesis.</text>
</comment>
<dbReference type="PANTHER" id="PTHR45266:SF3">
    <property type="entry name" value="OXALOACETATE DECARBOXYLASE ALPHA CHAIN"/>
    <property type="match status" value="1"/>
</dbReference>
<keyword evidence="4" id="KW-0276">Fatty acid metabolism</keyword>
<feature type="domain" description="Lipoyl-binding" evidence="5">
    <location>
        <begin position="69"/>
        <end position="145"/>
    </location>
</feature>
<dbReference type="CDD" id="cd06850">
    <property type="entry name" value="biotinyl_domain"/>
    <property type="match status" value="1"/>
</dbReference>
<dbReference type="FunFam" id="2.40.50.100:FF:000003">
    <property type="entry name" value="Acetyl-CoA carboxylase biotin carboxyl carrier protein"/>
    <property type="match status" value="1"/>
</dbReference>
<dbReference type="GO" id="GO:0009317">
    <property type="term" value="C:acetyl-CoA carboxylase complex"/>
    <property type="evidence" value="ECO:0007669"/>
    <property type="project" value="InterPro"/>
</dbReference>
<evidence type="ECO:0000256" key="1">
    <source>
        <dbReference type="ARBA" id="ARBA00003761"/>
    </source>
</evidence>
<dbReference type="Gene3D" id="2.40.50.100">
    <property type="match status" value="1"/>
</dbReference>
<dbReference type="UniPathway" id="UPA00094"/>
<dbReference type="PROSITE" id="PS50968">
    <property type="entry name" value="BIOTINYL_LIPOYL"/>
    <property type="match status" value="1"/>
</dbReference>
<dbReference type="EMBL" id="CACVAW010000067">
    <property type="protein sequence ID" value="CAA6815359.1"/>
    <property type="molecule type" value="Genomic_DNA"/>
</dbReference>
<name>A0A6S6TFW3_9BACT</name>
<reference evidence="6" key="1">
    <citation type="submission" date="2020-01" db="EMBL/GenBank/DDBJ databases">
        <authorList>
            <person name="Meier V. D."/>
            <person name="Meier V D."/>
        </authorList>
    </citation>
    <scope>NUCLEOTIDE SEQUENCE</scope>
    <source>
        <strain evidence="6">HLG_WM_MAG_12</strain>
    </source>
</reference>
<dbReference type="InterPro" id="IPR050709">
    <property type="entry name" value="Biotin_Carboxyl_Carrier/Decarb"/>
</dbReference>
<dbReference type="AlphaFoldDB" id="A0A6S6TFW3"/>
<dbReference type="NCBIfam" id="TIGR00531">
    <property type="entry name" value="BCCP"/>
    <property type="match status" value="1"/>
</dbReference>
<dbReference type="PANTHER" id="PTHR45266">
    <property type="entry name" value="OXALOACETATE DECARBOXYLASE ALPHA CHAIN"/>
    <property type="match status" value="1"/>
</dbReference>
<dbReference type="SUPFAM" id="SSF51230">
    <property type="entry name" value="Single hybrid motif"/>
    <property type="match status" value="1"/>
</dbReference>
<evidence type="ECO:0000256" key="2">
    <source>
        <dbReference type="ARBA" id="ARBA00017562"/>
    </source>
</evidence>